<comment type="caution">
    <text evidence="16">The sequence shown here is derived from an EMBL/GenBank/DDBJ whole genome shotgun (WGS) entry which is preliminary data.</text>
</comment>
<dbReference type="Pfam" id="PF00633">
    <property type="entry name" value="HHH"/>
    <property type="match status" value="1"/>
</dbReference>
<evidence type="ECO:0000256" key="3">
    <source>
        <dbReference type="ARBA" id="ARBA00008343"/>
    </source>
</evidence>
<evidence type="ECO:0000256" key="1">
    <source>
        <dbReference type="ARBA" id="ARBA00000843"/>
    </source>
</evidence>
<dbReference type="InterPro" id="IPR023170">
    <property type="entry name" value="HhH_base_excis_C"/>
</dbReference>
<keyword evidence="6" id="KW-0004">4Fe-4S</keyword>
<dbReference type="InterPro" id="IPR000445">
    <property type="entry name" value="HhH_motif"/>
</dbReference>
<dbReference type="Proteomes" id="UP000281647">
    <property type="component" value="Unassembled WGS sequence"/>
</dbReference>
<evidence type="ECO:0000256" key="7">
    <source>
        <dbReference type="ARBA" id="ARBA00022723"/>
    </source>
</evidence>
<dbReference type="SUPFAM" id="SSF55811">
    <property type="entry name" value="Nudix"/>
    <property type="match status" value="1"/>
</dbReference>
<evidence type="ECO:0000256" key="10">
    <source>
        <dbReference type="ARBA" id="ARBA00023004"/>
    </source>
</evidence>
<dbReference type="Gene3D" id="1.10.1670.10">
    <property type="entry name" value="Helix-hairpin-Helix base-excision DNA repair enzymes (C-terminal)"/>
    <property type="match status" value="1"/>
</dbReference>
<dbReference type="Pfam" id="PF14815">
    <property type="entry name" value="NUDIX_4"/>
    <property type="match status" value="1"/>
</dbReference>
<dbReference type="GO" id="GO:0006284">
    <property type="term" value="P:base-excision repair"/>
    <property type="evidence" value="ECO:0007669"/>
    <property type="project" value="UniProtKB-UniRule"/>
</dbReference>
<keyword evidence="17" id="KW-1185">Reference proteome</keyword>
<keyword evidence="13 14" id="KW-0326">Glycosidase</keyword>
<evidence type="ECO:0000313" key="17">
    <source>
        <dbReference type="Proteomes" id="UP000281647"/>
    </source>
</evidence>
<comment type="catalytic activity">
    <reaction evidence="1 14">
        <text>Hydrolyzes free adenine bases from 7,8-dihydro-8-oxoguanine:adenine mismatched double-stranded DNA, leaving an apurinic site.</text>
        <dbReference type="EC" id="3.2.2.31"/>
    </reaction>
</comment>
<keyword evidence="12" id="KW-0234">DNA repair</keyword>
<dbReference type="InterPro" id="IPR015797">
    <property type="entry name" value="NUDIX_hydrolase-like_dom_sf"/>
</dbReference>
<dbReference type="Pfam" id="PF10576">
    <property type="entry name" value="EndIII_4Fe-2S"/>
    <property type="match status" value="1"/>
</dbReference>
<dbReference type="RefSeq" id="WP_128625218.1">
    <property type="nucleotide sequence ID" value="NZ_ML133511.1"/>
</dbReference>
<proteinExistence type="inferred from homology"/>
<gene>
    <name evidence="16" type="primary">mutY</name>
    <name evidence="16" type="ORF">EET67_13730</name>
</gene>
<comment type="function">
    <text evidence="2">Adenine glycosylase active on G-A mispairs. MutY also corrects error-prone DNA synthesis past GO lesions which are due to the oxidatively damaged form of guanine: 7,8-dihydro-8-oxoguanine (8-oxo-dGTP).</text>
</comment>
<evidence type="ECO:0000259" key="15">
    <source>
        <dbReference type="SMART" id="SM00478"/>
    </source>
</evidence>
<evidence type="ECO:0000256" key="4">
    <source>
        <dbReference type="ARBA" id="ARBA00012045"/>
    </source>
</evidence>
<dbReference type="InterPro" id="IPR004036">
    <property type="entry name" value="Endonuclease-III-like_CS2"/>
</dbReference>
<keyword evidence="10 14" id="KW-0408">Iron</keyword>
<dbReference type="InterPro" id="IPR044298">
    <property type="entry name" value="MIG/MutY"/>
</dbReference>
<comment type="cofactor">
    <cofactor evidence="14">
        <name>[4Fe-4S] cluster</name>
        <dbReference type="ChEBI" id="CHEBI:49883"/>
    </cofactor>
    <text evidence="14">Binds 1 [4Fe-4S] cluster.</text>
</comment>
<dbReference type="PANTHER" id="PTHR42944:SF1">
    <property type="entry name" value="ADENINE DNA GLYCOSYLASE"/>
    <property type="match status" value="1"/>
</dbReference>
<dbReference type="EMBL" id="RKST01000013">
    <property type="protein sequence ID" value="RUM97207.1"/>
    <property type="molecule type" value="Genomic_DNA"/>
</dbReference>
<evidence type="ECO:0000256" key="6">
    <source>
        <dbReference type="ARBA" id="ARBA00022485"/>
    </source>
</evidence>
<dbReference type="GO" id="GO:0051539">
    <property type="term" value="F:4 iron, 4 sulfur cluster binding"/>
    <property type="evidence" value="ECO:0007669"/>
    <property type="project" value="UniProtKB-UniRule"/>
</dbReference>
<organism evidence="16 17">
    <name type="scientific">Borborobacter arsenicus</name>
    <dbReference type="NCBI Taxonomy" id="1851146"/>
    <lineage>
        <taxon>Bacteria</taxon>
        <taxon>Pseudomonadati</taxon>
        <taxon>Pseudomonadota</taxon>
        <taxon>Alphaproteobacteria</taxon>
        <taxon>Hyphomicrobiales</taxon>
        <taxon>Phyllobacteriaceae</taxon>
        <taxon>Borborobacter</taxon>
    </lineage>
</organism>
<feature type="domain" description="HhH-GPD" evidence="15">
    <location>
        <begin position="59"/>
        <end position="207"/>
    </location>
</feature>
<evidence type="ECO:0000256" key="14">
    <source>
        <dbReference type="RuleBase" id="RU365096"/>
    </source>
</evidence>
<dbReference type="PROSITE" id="PS00764">
    <property type="entry name" value="ENDONUCLEASE_III_1"/>
    <property type="match status" value="1"/>
</dbReference>
<evidence type="ECO:0000256" key="9">
    <source>
        <dbReference type="ARBA" id="ARBA00022801"/>
    </source>
</evidence>
<evidence type="ECO:0000256" key="2">
    <source>
        <dbReference type="ARBA" id="ARBA00002933"/>
    </source>
</evidence>
<dbReference type="InterPro" id="IPR003265">
    <property type="entry name" value="HhH-GPD_domain"/>
</dbReference>
<dbReference type="Gene3D" id="3.90.79.10">
    <property type="entry name" value="Nucleoside Triphosphate Pyrophosphohydrolase"/>
    <property type="match status" value="1"/>
</dbReference>
<dbReference type="GO" id="GO:0046872">
    <property type="term" value="F:metal ion binding"/>
    <property type="evidence" value="ECO:0007669"/>
    <property type="project" value="UniProtKB-UniRule"/>
</dbReference>
<evidence type="ECO:0000256" key="12">
    <source>
        <dbReference type="ARBA" id="ARBA00023204"/>
    </source>
</evidence>
<keyword evidence="9" id="KW-0378">Hydrolase</keyword>
<evidence type="ECO:0000256" key="8">
    <source>
        <dbReference type="ARBA" id="ARBA00022763"/>
    </source>
</evidence>
<name>A0A432V4X7_9HYPH</name>
<dbReference type="SMART" id="SM00478">
    <property type="entry name" value="ENDO3c"/>
    <property type="match status" value="1"/>
</dbReference>
<dbReference type="CDD" id="cd00056">
    <property type="entry name" value="ENDO3c"/>
    <property type="match status" value="1"/>
</dbReference>
<dbReference type="InterPro" id="IPR003651">
    <property type="entry name" value="Endonuclease3_FeS-loop_motif"/>
</dbReference>
<keyword evidence="11" id="KW-0411">Iron-sulfur</keyword>
<dbReference type="PROSITE" id="PS01155">
    <property type="entry name" value="ENDONUCLEASE_III_2"/>
    <property type="match status" value="1"/>
</dbReference>
<evidence type="ECO:0000256" key="11">
    <source>
        <dbReference type="ARBA" id="ARBA00023014"/>
    </source>
</evidence>
<dbReference type="GO" id="GO:0034039">
    <property type="term" value="F:8-oxo-7,8-dihydroguanine DNA N-glycosylase activity"/>
    <property type="evidence" value="ECO:0007669"/>
    <property type="project" value="TreeGrafter"/>
</dbReference>
<keyword evidence="7" id="KW-0479">Metal-binding</keyword>
<evidence type="ECO:0000256" key="5">
    <source>
        <dbReference type="ARBA" id="ARBA00022023"/>
    </source>
</evidence>
<dbReference type="FunFam" id="1.10.340.30:FF:000002">
    <property type="entry name" value="Adenine DNA glycosylase"/>
    <property type="match status" value="1"/>
</dbReference>
<dbReference type="InterPro" id="IPR011257">
    <property type="entry name" value="DNA_glycosylase"/>
</dbReference>
<protein>
    <recommendedName>
        <fullName evidence="5 14">Adenine DNA glycosylase</fullName>
        <ecNumber evidence="4 14">3.2.2.31</ecNumber>
    </recommendedName>
</protein>
<dbReference type="NCBIfam" id="TIGR01084">
    <property type="entry name" value="mutY"/>
    <property type="match status" value="1"/>
</dbReference>
<dbReference type="PANTHER" id="PTHR42944">
    <property type="entry name" value="ADENINE DNA GLYCOSYLASE"/>
    <property type="match status" value="1"/>
</dbReference>
<dbReference type="EC" id="3.2.2.31" evidence="4 14"/>
<accession>A0A432V4X7</accession>
<keyword evidence="8 14" id="KW-0227">DNA damage</keyword>
<comment type="similarity">
    <text evidence="3 14">Belongs to the Nth/MutY family.</text>
</comment>
<dbReference type="SMART" id="SM00525">
    <property type="entry name" value="FES"/>
    <property type="match status" value="1"/>
</dbReference>
<dbReference type="Gene3D" id="1.10.340.30">
    <property type="entry name" value="Hypothetical protein, domain 2"/>
    <property type="match status" value="1"/>
</dbReference>
<dbReference type="GO" id="GO:0006298">
    <property type="term" value="P:mismatch repair"/>
    <property type="evidence" value="ECO:0007669"/>
    <property type="project" value="TreeGrafter"/>
</dbReference>
<evidence type="ECO:0000313" key="16">
    <source>
        <dbReference type="EMBL" id="RUM97207.1"/>
    </source>
</evidence>
<dbReference type="InterPro" id="IPR029119">
    <property type="entry name" value="MutY_C"/>
</dbReference>
<dbReference type="OrthoDB" id="9802365at2"/>
<evidence type="ECO:0000256" key="13">
    <source>
        <dbReference type="ARBA" id="ARBA00023295"/>
    </source>
</evidence>
<dbReference type="GO" id="GO:0000701">
    <property type="term" value="F:purine-specific mismatch base pair DNA N-glycosylase activity"/>
    <property type="evidence" value="ECO:0007669"/>
    <property type="project" value="UniProtKB-EC"/>
</dbReference>
<dbReference type="GO" id="GO:0032357">
    <property type="term" value="F:oxidized purine DNA binding"/>
    <property type="evidence" value="ECO:0007669"/>
    <property type="project" value="TreeGrafter"/>
</dbReference>
<dbReference type="CDD" id="cd03431">
    <property type="entry name" value="NUDIX_DNA_Glycosylase_C-MutY"/>
    <property type="match status" value="1"/>
</dbReference>
<dbReference type="GO" id="GO:0035485">
    <property type="term" value="F:adenine/guanine mispair binding"/>
    <property type="evidence" value="ECO:0007669"/>
    <property type="project" value="TreeGrafter"/>
</dbReference>
<dbReference type="InterPro" id="IPR004035">
    <property type="entry name" value="Endouclease-III_FeS-bd_BS"/>
</dbReference>
<sequence length="375" mass="40944">MASPATSRKSGEPSRGDIAQHLLRWYDANHRELPWRVPPRQLAAGARPNPYHVWLSEIMLQQTTVEAVKPYFRKFLEQWPDVESLADAETDDVMKAWAGLGYYSRARNLKACADLVAAGGGSFPDTEKALLSLPGIGPYTAAAIASIAFGRPAAVMDGNVERVMARLYAIATPLPDAKAEIRPLLETLVPSERPGDFAQAMMDLGATICTPRRPRCMLCPLREDCLALTRGDPELLPVRAPKLEKPLRRGAAFVVLSDGAILLRKRPDKGLLGGMSEVPTTGWTARNDGQTSADAAPFAANWKKTGSISHVFTHFTLELTVFRTEIQRFSVPEGHFWAPLTGLHGEALPTVMKKAIEAAIPGATRKPPSPRKRVS</sequence>
<dbReference type="Pfam" id="PF00730">
    <property type="entry name" value="HhH-GPD"/>
    <property type="match status" value="1"/>
</dbReference>
<dbReference type="SUPFAM" id="SSF48150">
    <property type="entry name" value="DNA-glycosylase"/>
    <property type="match status" value="1"/>
</dbReference>
<reference evidence="16 17" key="1">
    <citation type="submission" date="2018-11" db="EMBL/GenBank/DDBJ databases">
        <title>Pseudaminobacter arsenicus sp. nov., an arsenic-resistant bacterium isolated from arsenic-rich aquifers.</title>
        <authorList>
            <person name="Mu Y."/>
        </authorList>
    </citation>
    <scope>NUCLEOTIDE SEQUENCE [LARGE SCALE GENOMIC DNA]</scope>
    <source>
        <strain evidence="16 17">CB3</strain>
    </source>
</reference>
<dbReference type="AlphaFoldDB" id="A0A432V4X7"/>
<dbReference type="InterPro" id="IPR005760">
    <property type="entry name" value="A/G_AdeGlyc_MutY"/>
</dbReference>